<dbReference type="Proteomes" id="UP001344632">
    <property type="component" value="Unassembled WGS sequence"/>
</dbReference>
<accession>A0ABU6GSC5</accession>
<sequence>MTNTLYELFVEPTPAFRGKPFWSWNGRLDQEELLRQIQHFKEMGFGGFFMHSRTGLATEYLGDEWFELINLCSEEAERLGLEAWLYDEDRWPSGSAGGMVTQEPKYRLKFIRLEVIPVEQFVWKDHIFAAFQCDVEGMIYTNCTQVERDQDSGQHTGRTILAFSVVEQEKETFYNGYTYLDTLNREAVERFLEVTHEQYKAKCGKYFGKSIKGVFTDEPHRGALMDGFGIQNENGHWHAPWTYSLFEQFKSVYGYDLISRLPELFLLPEGKELSQVKWHYVDLIQEMFQDSFAKPMKQWCESNGLILTGHTLHEDSLTAQTAMVGSLMRFYEHMGYPGVDVLTEGNVNYWIVKQLSSTARQLGKTWMLSELYGCTGWQMPFEGHKAVGDWQALFGINLRCHHLSWYTMEGESKRDYPASISHQSAWWHEYSYVETYFSRLGVVMTNGLPVCDLLVINPVESLWGQIYPGWSRGLSAVSRKVQELEQRYQDNFHYLAGGQIDFDYGDEEMLGRLYTIGRDIDGSAVLHVGQAAYRAVLVTGMMTMRRSTLQILKQFRDAGGTVIFAGDAPGHMDALASDEVIHFAKSVKHIPFACDELLTTCREAVRTWVTIRDAATGASIPDIFAQVRKDKEQTYIVLMNMNREEWHRNVVISVSQPGFIEEWNCQTGERGHITTNLHDGANEWITDFAPVGEHVYVIDETYDQSLPTVIRYVNFDSLDIAERFKYRLNEPNVLVLDRVTYRLGNEEKTGEPMEILKADRQIRTTLQLPFRHGEMIQPWFVEKTGQSKINLKYPLVLNYHFHVQQIPDSPIYLALETPECFQISLNGEPIDAKDTGEWWVDRCFIKIPLSAGRFHEGENVLELQVMFHQGIHLEAIYLLGEFGVNIEGNTCTMIKQPDTLKLGSVTEQGFPFYGGMITYIPIIDDVEQYEEFSRKTEGQHDGRTIISFPAFEAGCIKVRHGADDRIIAWQPYETELIRKNGSSSQLEFDLILTRRNTFGPLHQLPLLASSYGPGNWTTEGDSFTEGYALLPTGLLSPPKLINQQAIDSL</sequence>
<evidence type="ECO:0000313" key="1">
    <source>
        <dbReference type="EMBL" id="MEC0242628.1"/>
    </source>
</evidence>
<dbReference type="PANTHER" id="PTHR36848:SF2">
    <property type="entry name" value="SECRETED PROTEIN"/>
    <property type="match status" value="1"/>
</dbReference>
<comment type="caution">
    <text evidence="1">The sequence shown here is derived from an EMBL/GenBank/DDBJ whole genome shotgun (WGS) entry which is preliminary data.</text>
</comment>
<dbReference type="RefSeq" id="WP_326090397.1">
    <property type="nucleotide sequence ID" value="NZ_JARLKZ010000016.1"/>
</dbReference>
<evidence type="ECO:0000313" key="2">
    <source>
        <dbReference type="Proteomes" id="UP001344632"/>
    </source>
</evidence>
<protein>
    <submittedName>
        <fullName evidence="1">Glycosyl hydrolase</fullName>
    </submittedName>
</protein>
<dbReference type="PANTHER" id="PTHR36848">
    <property type="entry name" value="DNA-BINDING PROTEIN (PUTATIVE SECRETED PROTEIN)-RELATED"/>
    <property type="match status" value="1"/>
</dbReference>
<dbReference type="EMBL" id="JARLKZ010000016">
    <property type="protein sequence ID" value="MEC0242628.1"/>
    <property type="molecule type" value="Genomic_DNA"/>
</dbReference>
<dbReference type="InterPro" id="IPR053161">
    <property type="entry name" value="Ulvan_degrading_GH"/>
</dbReference>
<dbReference type="GO" id="GO:0016787">
    <property type="term" value="F:hydrolase activity"/>
    <property type="evidence" value="ECO:0007669"/>
    <property type="project" value="UniProtKB-KW"/>
</dbReference>
<reference evidence="1 2" key="1">
    <citation type="submission" date="2023-03" db="EMBL/GenBank/DDBJ databases">
        <title>Bacillus Genome Sequencing.</title>
        <authorList>
            <person name="Dunlap C."/>
        </authorList>
    </citation>
    <scope>NUCLEOTIDE SEQUENCE [LARGE SCALE GENOMIC DNA]</scope>
    <source>
        <strain evidence="1 2">BD-525</strain>
    </source>
</reference>
<gene>
    <name evidence="1" type="ORF">P4H66_22710</name>
</gene>
<keyword evidence="1" id="KW-0378">Hydrolase</keyword>
<name>A0ABU6GSC5_9BACL</name>
<dbReference type="Pfam" id="PF17132">
    <property type="entry name" value="Glyco_hydro_106"/>
    <property type="match status" value="1"/>
</dbReference>
<organism evidence="1 2">
    <name type="scientific">Paenibacillus dokdonensis</name>
    <dbReference type="NCBI Taxonomy" id="2567944"/>
    <lineage>
        <taxon>Bacteria</taxon>
        <taxon>Bacillati</taxon>
        <taxon>Bacillota</taxon>
        <taxon>Bacilli</taxon>
        <taxon>Bacillales</taxon>
        <taxon>Paenibacillaceae</taxon>
        <taxon>Paenibacillus</taxon>
    </lineage>
</organism>
<proteinExistence type="predicted"/>
<keyword evidence="2" id="KW-1185">Reference proteome</keyword>